<dbReference type="Proteomes" id="UP000741013">
    <property type="component" value="Unassembled WGS sequence"/>
</dbReference>
<evidence type="ECO:0000313" key="3">
    <source>
        <dbReference type="Proteomes" id="UP000741013"/>
    </source>
</evidence>
<dbReference type="EMBL" id="JAGGMS010000001">
    <property type="protein sequence ID" value="MBP2183154.1"/>
    <property type="molecule type" value="Genomic_DNA"/>
</dbReference>
<gene>
    <name evidence="2" type="ORF">JOM49_004680</name>
</gene>
<name>A0ABS4PUQ1_9PSEU</name>
<sequence>MENPAEPGTVQSQPVTTPPTTPCSVVWSLGRPYVLENNARWVGTDPRGRPQVLTRADLQRRGWSYRRAS</sequence>
<accession>A0ABS4PUQ1</accession>
<dbReference type="RefSeq" id="WP_209666360.1">
    <property type="nucleotide sequence ID" value="NZ_JAGGMS010000001.1"/>
</dbReference>
<protein>
    <submittedName>
        <fullName evidence="2">Uncharacterized protein</fullName>
    </submittedName>
</protein>
<evidence type="ECO:0000256" key="1">
    <source>
        <dbReference type="SAM" id="MobiDB-lite"/>
    </source>
</evidence>
<evidence type="ECO:0000313" key="2">
    <source>
        <dbReference type="EMBL" id="MBP2183154.1"/>
    </source>
</evidence>
<organism evidence="2 3">
    <name type="scientific">Amycolatopsis magusensis</name>
    <dbReference type="NCBI Taxonomy" id="882444"/>
    <lineage>
        <taxon>Bacteria</taxon>
        <taxon>Bacillati</taxon>
        <taxon>Actinomycetota</taxon>
        <taxon>Actinomycetes</taxon>
        <taxon>Pseudonocardiales</taxon>
        <taxon>Pseudonocardiaceae</taxon>
        <taxon>Amycolatopsis</taxon>
    </lineage>
</organism>
<proteinExistence type="predicted"/>
<reference evidence="2 3" key="1">
    <citation type="submission" date="2021-03" db="EMBL/GenBank/DDBJ databases">
        <title>Sequencing the genomes of 1000 actinobacteria strains.</title>
        <authorList>
            <person name="Klenk H.-P."/>
        </authorList>
    </citation>
    <scope>NUCLEOTIDE SEQUENCE [LARGE SCALE GENOMIC DNA]</scope>
    <source>
        <strain evidence="2 3">DSM 45510</strain>
    </source>
</reference>
<feature type="region of interest" description="Disordered" evidence="1">
    <location>
        <begin position="1"/>
        <end position="22"/>
    </location>
</feature>
<comment type="caution">
    <text evidence="2">The sequence shown here is derived from an EMBL/GenBank/DDBJ whole genome shotgun (WGS) entry which is preliminary data.</text>
</comment>
<keyword evidence="3" id="KW-1185">Reference proteome</keyword>